<evidence type="ECO:0000313" key="3">
    <source>
        <dbReference type="Proteomes" id="UP000036947"/>
    </source>
</evidence>
<dbReference type="InterPro" id="IPR003812">
    <property type="entry name" value="Fido"/>
</dbReference>
<protein>
    <recommendedName>
        <fullName evidence="1">Fido domain-containing protein</fullName>
    </recommendedName>
</protein>
<dbReference type="PANTHER" id="PTHR39426:SF1">
    <property type="entry name" value="HOMOLOGY TO DEATH-ON-CURING PROTEIN OF PHAGE P1"/>
    <property type="match status" value="1"/>
</dbReference>
<organism evidence="2 3">
    <name type="scientific">Tolypocladium ophioglossoides (strain CBS 100239)</name>
    <name type="common">Snaketongue truffleclub</name>
    <name type="synonym">Elaphocordyceps ophioglossoides</name>
    <dbReference type="NCBI Taxonomy" id="1163406"/>
    <lineage>
        <taxon>Eukaryota</taxon>
        <taxon>Fungi</taxon>
        <taxon>Dikarya</taxon>
        <taxon>Ascomycota</taxon>
        <taxon>Pezizomycotina</taxon>
        <taxon>Sordariomycetes</taxon>
        <taxon>Hypocreomycetidae</taxon>
        <taxon>Hypocreales</taxon>
        <taxon>Ophiocordycipitaceae</taxon>
        <taxon>Tolypocladium</taxon>
    </lineage>
</organism>
<dbReference type="SUPFAM" id="SSF140931">
    <property type="entry name" value="Fic-like"/>
    <property type="match status" value="1"/>
</dbReference>
<accession>A0A0L0N2D0</accession>
<dbReference type="Pfam" id="PF02661">
    <property type="entry name" value="Fic"/>
    <property type="match status" value="1"/>
</dbReference>
<dbReference type="STRING" id="1163406.A0A0L0N2D0"/>
<dbReference type="GO" id="GO:0016301">
    <property type="term" value="F:kinase activity"/>
    <property type="evidence" value="ECO:0007669"/>
    <property type="project" value="InterPro"/>
</dbReference>
<dbReference type="AlphaFoldDB" id="A0A0L0N2D0"/>
<keyword evidence="3" id="KW-1185">Reference proteome</keyword>
<feature type="domain" description="Fido" evidence="1">
    <location>
        <begin position="1"/>
        <end position="129"/>
    </location>
</feature>
<reference evidence="2 3" key="1">
    <citation type="journal article" date="2015" name="BMC Genomics">
        <title>The genome of the truffle-parasite Tolypocladium ophioglossoides and the evolution of antifungal peptaibiotics.</title>
        <authorList>
            <person name="Quandt C.A."/>
            <person name="Bushley K.E."/>
            <person name="Spatafora J.W."/>
        </authorList>
    </citation>
    <scope>NUCLEOTIDE SEQUENCE [LARGE SCALE GENOMIC DNA]</scope>
    <source>
        <strain evidence="2 3">CBS 100239</strain>
    </source>
</reference>
<comment type="caution">
    <text evidence="2">The sequence shown here is derived from an EMBL/GenBank/DDBJ whole genome shotgun (WGS) entry which is preliminary data.</text>
</comment>
<dbReference type="PANTHER" id="PTHR39426">
    <property type="entry name" value="HOMOLOGY TO DEATH-ON-CURING PROTEIN OF PHAGE P1"/>
    <property type="match status" value="1"/>
</dbReference>
<proteinExistence type="predicted"/>
<dbReference type="OrthoDB" id="3049701at2759"/>
<sequence length="151" mass="16931">MSSSGLIRFLTTAQIMRLYETNVKRANPTQLPLLESAVVSPQHHKHYGQDDVFQLAGVLAQKIILNHAYQDGNKRAALVAADMFLKINGYQLQEKPFGRDSVNEELKRAHIAVATSQWTAEDLAEYYSSIAKPLGRATAEVERYLSQSEQL</sequence>
<dbReference type="EMBL" id="LFRF01000027">
    <property type="protein sequence ID" value="KND88283.1"/>
    <property type="molecule type" value="Genomic_DNA"/>
</dbReference>
<name>A0A0L0N2D0_TOLOC</name>
<dbReference type="InterPro" id="IPR006440">
    <property type="entry name" value="Doc"/>
</dbReference>
<dbReference type="PROSITE" id="PS51459">
    <property type="entry name" value="FIDO"/>
    <property type="match status" value="1"/>
</dbReference>
<dbReference type="Proteomes" id="UP000036947">
    <property type="component" value="Unassembled WGS sequence"/>
</dbReference>
<dbReference type="InterPro" id="IPR053737">
    <property type="entry name" value="Type_II_TA_Toxin"/>
</dbReference>
<dbReference type="InterPro" id="IPR036597">
    <property type="entry name" value="Fido-like_dom_sf"/>
</dbReference>
<gene>
    <name evidence="2" type="ORF">TOPH_07132</name>
</gene>
<dbReference type="Gene3D" id="1.20.120.1870">
    <property type="entry name" value="Fic/DOC protein, Fido domain"/>
    <property type="match status" value="1"/>
</dbReference>
<evidence type="ECO:0000259" key="1">
    <source>
        <dbReference type="PROSITE" id="PS51459"/>
    </source>
</evidence>
<evidence type="ECO:0000313" key="2">
    <source>
        <dbReference type="EMBL" id="KND88283.1"/>
    </source>
</evidence>
<dbReference type="NCBIfam" id="TIGR01550">
    <property type="entry name" value="DOC_P1"/>
    <property type="match status" value="1"/>
</dbReference>